<comment type="similarity">
    <text evidence="2">Belongs to the short-chain dehydrogenases/reductases (SDR) family.</text>
</comment>
<feature type="region of interest" description="Disordered" evidence="8">
    <location>
        <begin position="233"/>
        <end position="329"/>
    </location>
</feature>
<dbReference type="InterPro" id="IPR051253">
    <property type="entry name" value="11-beta-HSD"/>
</dbReference>
<dbReference type="PANTHER" id="PTHR44279:SF1">
    <property type="entry name" value="11-BETA-HYDROXYSTEROID DEHYDROGENASE 1"/>
    <property type="match status" value="1"/>
</dbReference>
<dbReference type="GO" id="GO:0070524">
    <property type="term" value="F:11-beta-hydroxysteroid dehydrogenase (NADP+) activity"/>
    <property type="evidence" value="ECO:0007669"/>
    <property type="project" value="TreeGrafter"/>
</dbReference>
<comment type="subunit">
    <text evidence="3">Homodimer.</text>
</comment>
<gene>
    <name evidence="10" type="ORF">J0S82_018784</name>
</gene>
<comment type="caution">
    <text evidence="10">The sequence shown here is derived from an EMBL/GenBank/DDBJ whole genome shotgun (WGS) entry which is preliminary data.</text>
</comment>
<evidence type="ECO:0000256" key="3">
    <source>
        <dbReference type="ARBA" id="ARBA00011738"/>
    </source>
</evidence>
<evidence type="ECO:0000256" key="9">
    <source>
        <dbReference type="SAM" id="SignalP"/>
    </source>
</evidence>
<dbReference type="OrthoDB" id="1933717at2759"/>
<dbReference type="PRINTS" id="PR00081">
    <property type="entry name" value="GDHRDH"/>
</dbReference>
<dbReference type="Proteomes" id="UP000700334">
    <property type="component" value="Unassembled WGS sequence"/>
</dbReference>
<protein>
    <submittedName>
        <fullName evidence="10">Corticosteroid 11-beta-dehydrogenase isozyme 1</fullName>
    </submittedName>
</protein>
<keyword evidence="6" id="KW-1133">Transmembrane helix</keyword>
<feature type="compositionally biased region" description="Basic residues" evidence="8">
    <location>
        <begin position="239"/>
        <end position="259"/>
    </location>
</feature>
<accession>A0A8J6DD54</accession>
<dbReference type="PANTHER" id="PTHR44279">
    <property type="entry name" value="HYDROXYSTEROID (11-BETA) DEHYDROGENASE 1-LIKE B-RELATED"/>
    <property type="match status" value="1"/>
</dbReference>
<reference evidence="10" key="1">
    <citation type="journal article" date="2021" name="Evol. Appl.">
        <title>The genome of the Pyrenean desman and the effects of bottlenecks and inbreeding on the genomic landscape of an endangered species.</title>
        <authorList>
            <person name="Escoda L."/>
            <person name="Castresana J."/>
        </authorList>
    </citation>
    <scope>NUCLEOTIDE SEQUENCE</scope>
    <source>
        <strain evidence="10">IBE-C5619</strain>
    </source>
</reference>
<dbReference type="AlphaFoldDB" id="A0A8J6DD54"/>
<evidence type="ECO:0000256" key="6">
    <source>
        <dbReference type="ARBA" id="ARBA00022989"/>
    </source>
</evidence>
<dbReference type="GO" id="GO:0005496">
    <property type="term" value="F:steroid binding"/>
    <property type="evidence" value="ECO:0007669"/>
    <property type="project" value="TreeGrafter"/>
</dbReference>
<keyword evidence="9" id="KW-0732">Signal</keyword>
<dbReference type="Gene3D" id="3.40.50.720">
    <property type="entry name" value="NAD(P)-binding Rossmann-like Domain"/>
    <property type="match status" value="2"/>
</dbReference>
<dbReference type="GO" id="GO:0006706">
    <property type="term" value="P:steroid catabolic process"/>
    <property type="evidence" value="ECO:0007669"/>
    <property type="project" value="TreeGrafter"/>
</dbReference>
<dbReference type="SUPFAM" id="SSF51735">
    <property type="entry name" value="NAD(P)-binding Rossmann-fold domains"/>
    <property type="match status" value="2"/>
</dbReference>
<sequence length="486" mass="51954">MALLRKSLLPLLGISLAYLYYPANDPFRPALPLRGGPWVGTPTPAATSRAGRGPGPHAGGHEQSGPGTLPQRPALTSPWASPEMLRGKRVLVTGASQGIGEQMAYHLATMGAHVVVTARTQGTLQKVVARCLELGAASAHYVAGTMEDAAFAERLVARAGAILGGLDMLILNHITKASLGLFRGDVPLVRRNMEVNFLSYVALSVAALPMLKQSNGSIVVVSSVAGEWLRLQRGEAGRARRRSRGRRKPGRGRAGRRRLAGGGGRPPCGTQPHRAQLPQERPVRPWPRSRSLRSHKRVPSCPPRQRSPTKVRPGPPSQPRSSQSGGQPLLAAGLPAAAAQPVRPFETPLVCGIGLGDRANPCLCHLGRISSPFIVPYSASKFALDGFFSSVRKEFSVTKVNVSITLCILGFIDTETAVKAVAGILNIPGAPKEECALEIIKGAALRREELYYGTSLWTALLLANPGRKVLEFFSVRSYNVDKLINN</sequence>
<evidence type="ECO:0000256" key="1">
    <source>
        <dbReference type="ARBA" id="ARBA00004586"/>
    </source>
</evidence>
<dbReference type="GO" id="GO:0005789">
    <property type="term" value="C:endoplasmic reticulum membrane"/>
    <property type="evidence" value="ECO:0007669"/>
    <property type="project" value="UniProtKB-SubCell"/>
</dbReference>
<comment type="subcellular location">
    <subcellularLocation>
        <location evidence="1">Endoplasmic reticulum membrane</location>
    </subcellularLocation>
</comment>
<evidence type="ECO:0000256" key="2">
    <source>
        <dbReference type="ARBA" id="ARBA00006484"/>
    </source>
</evidence>
<dbReference type="InterPro" id="IPR036291">
    <property type="entry name" value="NAD(P)-bd_dom_sf"/>
</dbReference>
<evidence type="ECO:0000313" key="10">
    <source>
        <dbReference type="EMBL" id="KAG8504396.1"/>
    </source>
</evidence>
<proteinExistence type="inferred from homology"/>
<keyword evidence="7" id="KW-0472">Membrane</keyword>
<keyword evidence="4" id="KW-0812">Transmembrane</keyword>
<keyword evidence="5" id="KW-0256">Endoplasmic reticulum</keyword>
<feature type="signal peptide" evidence="9">
    <location>
        <begin position="1"/>
        <end position="19"/>
    </location>
</feature>
<evidence type="ECO:0000256" key="7">
    <source>
        <dbReference type="ARBA" id="ARBA00023136"/>
    </source>
</evidence>
<organism evidence="10 11">
    <name type="scientific">Galemys pyrenaicus</name>
    <name type="common">Iberian desman</name>
    <name type="synonym">Pyrenean desman</name>
    <dbReference type="NCBI Taxonomy" id="202257"/>
    <lineage>
        <taxon>Eukaryota</taxon>
        <taxon>Metazoa</taxon>
        <taxon>Chordata</taxon>
        <taxon>Craniata</taxon>
        <taxon>Vertebrata</taxon>
        <taxon>Euteleostomi</taxon>
        <taxon>Mammalia</taxon>
        <taxon>Eutheria</taxon>
        <taxon>Laurasiatheria</taxon>
        <taxon>Eulipotyphla</taxon>
        <taxon>Talpidae</taxon>
        <taxon>Galemys</taxon>
    </lineage>
</organism>
<evidence type="ECO:0000256" key="5">
    <source>
        <dbReference type="ARBA" id="ARBA00022824"/>
    </source>
</evidence>
<evidence type="ECO:0000256" key="8">
    <source>
        <dbReference type="SAM" id="MobiDB-lite"/>
    </source>
</evidence>
<dbReference type="Pfam" id="PF00106">
    <property type="entry name" value="adh_short"/>
    <property type="match status" value="2"/>
</dbReference>
<feature type="compositionally biased region" description="Low complexity" evidence="8">
    <location>
        <begin position="319"/>
        <end position="329"/>
    </location>
</feature>
<feature type="region of interest" description="Disordered" evidence="8">
    <location>
        <begin position="38"/>
        <end position="79"/>
    </location>
</feature>
<dbReference type="InterPro" id="IPR002347">
    <property type="entry name" value="SDR_fam"/>
</dbReference>
<evidence type="ECO:0000313" key="11">
    <source>
        <dbReference type="Proteomes" id="UP000700334"/>
    </source>
</evidence>
<keyword evidence="11" id="KW-1185">Reference proteome</keyword>
<dbReference type="EMBL" id="JAGFMF010012293">
    <property type="protein sequence ID" value="KAG8504396.1"/>
    <property type="molecule type" value="Genomic_DNA"/>
</dbReference>
<evidence type="ECO:0000256" key="4">
    <source>
        <dbReference type="ARBA" id="ARBA00022692"/>
    </source>
</evidence>
<name>A0A8J6DD54_GALPY</name>
<feature type="chain" id="PRO_5035165797" evidence="9">
    <location>
        <begin position="20"/>
        <end position="486"/>
    </location>
</feature>